<reference evidence="2" key="1">
    <citation type="journal article" date="2017" name="Nat. Ecol. Evol.">
        <title>Genome expansion and lineage-specific genetic innovations in the forest pathogenic fungi Armillaria.</title>
        <authorList>
            <person name="Sipos G."/>
            <person name="Prasanna A.N."/>
            <person name="Walter M.C."/>
            <person name="O'Connor E."/>
            <person name="Balint B."/>
            <person name="Krizsan K."/>
            <person name="Kiss B."/>
            <person name="Hess J."/>
            <person name="Varga T."/>
            <person name="Slot J."/>
            <person name="Riley R."/>
            <person name="Boka B."/>
            <person name="Rigling D."/>
            <person name="Barry K."/>
            <person name="Lee J."/>
            <person name="Mihaltcheva S."/>
            <person name="LaButti K."/>
            <person name="Lipzen A."/>
            <person name="Waldron R."/>
            <person name="Moloney N.M."/>
            <person name="Sperisen C."/>
            <person name="Kredics L."/>
            <person name="Vagvoelgyi C."/>
            <person name="Patrignani A."/>
            <person name="Fitzpatrick D."/>
            <person name="Nagy I."/>
            <person name="Doyle S."/>
            <person name="Anderson J.B."/>
            <person name="Grigoriev I.V."/>
            <person name="Gueldener U."/>
            <person name="Muensterkoetter M."/>
            <person name="Nagy L.G."/>
        </authorList>
    </citation>
    <scope>NUCLEOTIDE SEQUENCE [LARGE SCALE GENOMIC DNA]</scope>
    <source>
        <strain evidence="2">Ar21-2</strain>
    </source>
</reference>
<accession>A0A2H3CUX2</accession>
<dbReference type="Proteomes" id="UP000217790">
    <property type="component" value="Unassembled WGS sequence"/>
</dbReference>
<dbReference type="AlphaFoldDB" id="A0A2H3CUX2"/>
<keyword evidence="2" id="KW-1185">Reference proteome</keyword>
<evidence type="ECO:0000313" key="2">
    <source>
        <dbReference type="Proteomes" id="UP000217790"/>
    </source>
</evidence>
<gene>
    <name evidence="1" type="ORF">ARMGADRAFT_1172523</name>
</gene>
<dbReference type="EMBL" id="KZ293823">
    <property type="protein sequence ID" value="PBK79096.1"/>
    <property type="molecule type" value="Genomic_DNA"/>
</dbReference>
<evidence type="ECO:0000313" key="1">
    <source>
        <dbReference type="EMBL" id="PBK79096.1"/>
    </source>
</evidence>
<organism evidence="1 2">
    <name type="scientific">Armillaria gallica</name>
    <name type="common">Bulbous honey fungus</name>
    <name type="synonym">Armillaria bulbosa</name>
    <dbReference type="NCBI Taxonomy" id="47427"/>
    <lineage>
        <taxon>Eukaryota</taxon>
        <taxon>Fungi</taxon>
        <taxon>Dikarya</taxon>
        <taxon>Basidiomycota</taxon>
        <taxon>Agaricomycotina</taxon>
        <taxon>Agaricomycetes</taxon>
        <taxon>Agaricomycetidae</taxon>
        <taxon>Agaricales</taxon>
        <taxon>Marasmiineae</taxon>
        <taxon>Physalacriaceae</taxon>
        <taxon>Armillaria</taxon>
    </lineage>
</organism>
<sequence>MSKTPTNLVRKVLCEALEEILFMFNISFGRSPKSAQRGGPGETRPFSVALVMKAFRLPPHLHRVSFKRDISAHPLLLLILSSSTRWGKLHVSFYKPESFRPLEAISDSLDSLHELRVSVFDDHKFPPRWNTTAFRNAPKLQTVTLNDCPNFFQLPWSQILNADICGKI</sequence>
<name>A0A2H3CUX2_ARMGA</name>
<proteinExistence type="predicted"/>
<protein>
    <submittedName>
        <fullName evidence="1">Uncharacterized protein</fullName>
    </submittedName>
</protein>
<dbReference type="OrthoDB" id="3365698at2759"/>
<dbReference type="InParanoid" id="A0A2H3CUX2"/>